<protein>
    <submittedName>
        <fullName evidence="2">Uncharacterized protein</fullName>
    </submittedName>
</protein>
<sequence length="388" mass="45499">IIARDDKILILQDELSRLSNKYSATLDELNLLKQKHTSAEIELKHLRELTRVNIEKEHTKTDLNNQHLVKQLHETVKAKKRLEFEKENLIAQHIMDIKKLQQDTIHWKNLYEDAVCKLEQIEGLCDPCLMENNQHFDKVKSAFKKFRDEKNSERYKIKSSGVADPNNLEKKSTNCDLSQSENNKSVCCKENTVIDNQVATLQLQLQQEKSRSSALENQVQKMLLDLQTKFDLEAELENLNRRLEKEFVPRVELEQLRANQETAIGRIRQQALIESETKLNAKLVEINQILQLQLQEQTQKERQREILESQMKQEFENTRQKLLLELSRVQAALKAKESEERILREHCEAMAREAEKSQELKRRQLIEKSYSVNLADPTTTYSAKFDGR</sequence>
<dbReference type="AlphaFoldDB" id="A0A1B6M573"/>
<organism evidence="2">
    <name type="scientific">Graphocephala atropunctata</name>
    <dbReference type="NCBI Taxonomy" id="36148"/>
    <lineage>
        <taxon>Eukaryota</taxon>
        <taxon>Metazoa</taxon>
        <taxon>Ecdysozoa</taxon>
        <taxon>Arthropoda</taxon>
        <taxon>Hexapoda</taxon>
        <taxon>Insecta</taxon>
        <taxon>Pterygota</taxon>
        <taxon>Neoptera</taxon>
        <taxon>Paraneoptera</taxon>
        <taxon>Hemiptera</taxon>
        <taxon>Auchenorrhyncha</taxon>
        <taxon>Membracoidea</taxon>
        <taxon>Cicadellidae</taxon>
        <taxon>Cicadellinae</taxon>
        <taxon>Cicadellini</taxon>
        <taxon>Graphocephala</taxon>
    </lineage>
</organism>
<evidence type="ECO:0000256" key="1">
    <source>
        <dbReference type="SAM" id="Coils"/>
    </source>
</evidence>
<keyword evidence="1" id="KW-0175">Coiled coil</keyword>
<accession>A0A1B6M573</accession>
<feature type="non-terminal residue" evidence="2">
    <location>
        <position position="1"/>
    </location>
</feature>
<gene>
    <name evidence="2" type="ORF">g.14979</name>
</gene>
<proteinExistence type="predicted"/>
<reference evidence="2" key="1">
    <citation type="submission" date="2015-11" db="EMBL/GenBank/DDBJ databases">
        <title>De novo transcriptome assembly of four potential Pierce s Disease insect vectors from Arizona vineyards.</title>
        <authorList>
            <person name="Tassone E.E."/>
        </authorList>
    </citation>
    <scope>NUCLEOTIDE SEQUENCE</scope>
</reference>
<feature type="coiled-coil region" evidence="1">
    <location>
        <begin position="15"/>
        <end position="49"/>
    </location>
</feature>
<name>A0A1B6M573_9HEMI</name>
<evidence type="ECO:0000313" key="2">
    <source>
        <dbReference type="EMBL" id="JAT31072.1"/>
    </source>
</evidence>
<feature type="coiled-coil region" evidence="1">
    <location>
        <begin position="312"/>
        <end position="363"/>
    </location>
</feature>
<feature type="coiled-coil region" evidence="1">
    <location>
        <begin position="198"/>
        <end position="246"/>
    </location>
</feature>
<dbReference type="EMBL" id="GEBQ01008905">
    <property type="protein sequence ID" value="JAT31072.1"/>
    <property type="molecule type" value="Transcribed_RNA"/>
</dbReference>